<keyword evidence="3" id="KW-1185">Reference proteome</keyword>
<feature type="compositionally biased region" description="Basic residues" evidence="1">
    <location>
        <begin position="86"/>
        <end position="104"/>
    </location>
</feature>
<evidence type="ECO:0000313" key="3">
    <source>
        <dbReference type="Proteomes" id="UP001153076"/>
    </source>
</evidence>
<comment type="caution">
    <text evidence="2">The sequence shown here is derived from an EMBL/GenBank/DDBJ whole genome shotgun (WGS) entry which is preliminary data.</text>
</comment>
<dbReference type="AlphaFoldDB" id="A0A9Q1JJV2"/>
<name>A0A9Q1JJV2_9CARY</name>
<feature type="compositionally biased region" description="Basic and acidic residues" evidence="1">
    <location>
        <begin position="75"/>
        <end position="85"/>
    </location>
</feature>
<evidence type="ECO:0000313" key="2">
    <source>
        <dbReference type="EMBL" id="KAJ8425794.1"/>
    </source>
</evidence>
<evidence type="ECO:0000256" key="1">
    <source>
        <dbReference type="SAM" id="MobiDB-lite"/>
    </source>
</evidence>
<feature type="region of interest" description="Disordered" evidence="1">
    <location>
        <begin position="21"/>
        <end position="51"/>
    </location>
</feature>
<dbReference type="Proteomes" id="UP001153076">
    <property type="component" value="Unassembled WGS sequence"/>
</dbReference>
<feature type="region of interest" description="Disordered" evidence="1">
    <location>
        <begin position="71"/>
        <end position="104"/>
    </location>
</feature>
<proteinExistence type="predicted"/>
<gene>
    <name evidence="2" type="ORF">Cgig2_020293</name>
</gene>
<dbReference type="EMBL" id="JAKOGI010001403">
    <property type="protein sequence ID" value="KAJ8425794.1"/>
    <property type="molecule type" value="Genomic_DNA"/>
</dbReference>
<accession>A0A9Q1JJV2</accession>
<reference evidence="2" key="1">
    <citation type="submission" date="2022-04" db="EMBL/GenBank/DDBJ databases">
        <title>Carnegiea gigantea Genome sequencing and assembly v2.</title>
        <authorList>
            <person name="Copetti D."/>
            <person name="Sanderson M.J."/>
            <person name="Burquez A."/>
            <person name="Wojciechowski M.F."/>
        </authorList>
    </citation>
    <scope>NUCLEOTIDE SEQUENCE</scope>
    <source>
        <strain evidence="2">SGP5-SGP5p</strain>
        <tissue evidence="2">Aerial part</tissue>
    </source>
</reference>
<sequence>MHAPVRSYRCSDGVKEVARLENNGRSRDGNHDRSVGADALQNRRLTPGRPAKSIVASMPYATHSQRISWFEEQEQTSKSRGEVLGRRRTPKRRSARKHTRTRTSRALRGGVFHRNNSYHRWRVCGGHYLAHLEGSAAESTAGKLMANWKGPCKVTEQVQLGTCRLITPKGTPIHRTWHNSNLWKYYH</sequence>
<protein>
    <submittedName>
        <fullName evidence="2">Uncharacterized protein</fullName>
    </submittedName>
</protein>
<feature type="compositionally biased region" description="Basic and acidic residues" evidence="1">
    <location>
        <begin position="21"/>
        <end position="35"/>
    </location>
</feature>
<organism evidence="2 3">
    <name type="scientific">Carnegiea gigantea</name>
    <dbReference type="NCBI Taxonomy" id="171969"/>
    <lineage>
        <taxon>Eukaryota</taxon>
        <taxon>Viridiplantae</taxon>
        <taxon>Streptophyta</taxon>
        <taxon>Embryophyta</taxon>
        <taxon>Tracheophyta</taxon>
        <taxon>Spermatophyta</taxon>
        <taxon>Magnoliopsida</taxon>
        <taxon>eudicotyledons</taxon>
        <taxon>Gunneridae</taxon>
        <taxon>Pentapetalae</taxon>
        <taxon>Caryophyllales</taxon>
        <taxon>Cactineae</taxon>
        <taxon>Cactaceae</taxon>
        <taxon>Cactoideae</taxon>
        <taxon>Echinocereeae</taxon>
        <taxon>Carnegiea</taxon>
    </lineage>
</organism>
<dbReference type="OrthoDB" id="1109996at2759"/>